<dbReference type="KEGG" id="mflu:HZU40_20215"/>
<organism evidence="2 3">
    <name type="scientific">Mycolicibacterium fluoranthenivorans</name>
    <dbReference type="NCBI Taxonomy" id="258505"/>
    <lineage>
        <taxon>Bacteria</taxon>
        <taxon>Bacillati</taxon>
        <taxon>Actinomycetota</taxon>
        <taxon>Actinomycetes</taxon>
        <taxon>Mycobacteriales</taxon>
        <taxon>Mycobacteriaceae</taxon>
        <taxon>Mycolicibacterium</taxon>
    </lineage>
</organism>
<accession>A0A7G8P8B7</accession>
<evidence type="ECO:0000313" key="3">
    <source>
        <dbReference type="Proteomes" id="UP000515498"/>
    </source>
</evidence>
<evidence type="ECO:0000256" key="1">
    <source>
        <dbReference type="SAM" id="MobiDB-lite"/>
    </source>
</evidence>
<dbReference type="AlphaFoldDB" id="A0A7G8P8B7"/>
<dbReference type="RefSeq" id="WP_187095558.1">
    <property type="nucleotide sequence ID" value="NZ_CP059894.1"/>
</dbReference>
<feature type="region of interest" description="Disordered" evidence="1">
    <location>
        <begin position="1"/>
        <end position="35"/>
    </location>
</feature>
<protein>
    <submittedName>
        <fullName evidence="2">Uncharacterized protein</fullName>
    </submittedName>
</protein>
<sequence length="111" mass="11575">MTEPNESEFAFESAYRGENPGLGLGAKPPRSIGEPQPNIAALIEQGKVHGEVRAAAPGASYFVLVFDRAGVPNGPPTAVTAGFAAMPGAEVRDEPDGRHSLPAWLLTAHLT</sequence>
<dbReference type="EMBL" id="CP059894">
    <property type="protein sequence ID" value="QNJ90583.1"/>
    <property type="molecule type" value="Genomic_DNA"/>
</dbReference>
<dbReference type="Proteomes" id="UP000515498">
    <property type="component" value="Chromosome"/>
</dbReference>
<name>A0A7G8P8B7_9MYCO</name>
<proteinExistence type="predicted"/>
<evidence type="ECO:0000313" key="2">
    <source>
        <dbReference type="EMBL" id="QNJ90583.1"/>
    </source>
</evidence>
<reference evidence="2 3" key="1">
    <citation type="submission" date="2020-07" db="EMBL/GenBank/DDBJ databases">
        <title>Draft genome sequence of four isobutane-metabolizing strains capable of cometabolically degrading diverse ether contaminants.</title>
        <authorList>
            <person name="Chen W."/>
            <person name="Faulkner N."/>
            <person name="Smith C."/>
            <person name="Hyman M."/>
        </authorList>
    </citation>
    <scope>NUCLEOTIDE SEQUENCE [LARGE SCALE GENOMIC DNA]</scope>
    <source>
        <strain evidence="2 3">2A</strain>
    </source>
</reference>
<gene>
    <name evidence="2" type="ORF">HZU40_20215</name>
</gene>